<organism evidence="2 3">
    <name type="scientific">Vanilla planifolia</name>
    <name type="common">Vanilla</name>
    <dbReference type="NCBI Taxonomy" id="51239"/>
    <lineage>
        <taxon>Eukaryota</taxon>
        <taxon>Viridiplantae</taxon>
        <taxon>Streptophyta</taxon>
        <taxon>Embryophyta</taxon>
        <taxon>Tracheophyta</taxon>
        <taxon>Spermatophyta</taxon>
        <taxon>Magnoliopsida</taxon>
        <taxon>Liliopsida</taxon>
        <taxon>Asparagales</taxon>
        <taxon>Orchidaceae</taxon>
        <taxon>Vanilloideae</taxon>
        <taxon>Vanilleae</taxon>
        <taxon>Vanilla</taxon>
    </lineage>
</organism>
<name>A0A835UIX4_VANPL</name>
<gene>
    <name evidence="2" type="ORF">HPP92_021594</name>
</gene>
<accession>A0A835UIX4</accession>
<dbReference type="EMBL" id="JADCNM010000011">
    <property type="protein sequence ID" value="KAG0463118.1"/>
    <property type="molecule type" value="Genomic_DNA"/>
</dbReference>
<dbReference type="Proteomes" id="UP000639772">
    <property type="component" value="Chromosome 11"/>
</dbReference>
<feature type="region of interest" description="Disordered" evidence="1">
    <location>
        <begin position="1"/>
        <end position="35"/>
    </location>
</feature>
<comment type="caution">
    <text evidence="2">The sequence shown here is derived from an EMBL/GenBank/DDBJ whole genome shotgun (WGS) entry which is preliminary data.</text>
</comment>
<evidence type="ECO:0000256" key="1">
    <source>
        <dbReference type="SAM" id="MobiDB-lite"/>
    </source>
</evidence>
<dbReference type="AlphaFoldDB" id="A0A835UIX4"/>
<proteinExistence type="predicted"/>
<evidence type="ECO:0000313" key="3">
    <source>
        <dbReference type="Proteomes" id="UP000639772"/>
    </source>
</evidence>
<sequence>MEEKVKAFGHGGGHCTVGRQRKRRRRQGDQNEKGEIVWKCKQRRIQAASHLSLRLWKGGK</sequence>
<evidence type="ECO:0000313" key="2">
    <source>
        <dbReference type="EMBL" id="KAG0463118.1"/>
    </source>
</evidence>
<reference evidence="2 3" key="1">
    <citation type="journal article" date="2020" name="Nat. Food">
        <title>A phased Vanilla planifolia genome enables genetic improvement of flavour and production.</title>
        <authorList>
            <person name="Hasing T."/>
            <person name="Tang H."/>
            <person name="Brym M."/>
            <person name="Khazi F."/>
            <person name="Huang T."/>
            <person name="Chambers A.H."/>
        </authorList>
    </citation>
    <scope>NUCLEOTIDE SEQUENCE [LARGE SCALE GENOMIC DNA]</scope>
    <source>
        <tissue evidence="2">Leaf</tissue>
    </source>
</reference>
<protein>
    <submittedName>
        <fullName evidence="2">Uncharacterized protein</fullName>
    </submittedName>
</protein>